<proteinExistence type="predicted"/>
<name>A0A2Z3KN95_LACLL</name>
<protein>
    <submittedName>
        <fullName evidence="2">Class I SAM-dependent methyltransferase</fullName>
    </submittedName>
</protein>
<dbReference type="GO" id="GO:0008168">
    <property type="term" value="F:methyltransferase activity"/>
    <property type="evidence" value="ECO:0007669"/>
    <property type="project" value="UniProtKB-KW"/>
</dbReference>
<dbReference type="PANTHER" id="PTHR44068:SF11">
    <property type="entry name" value="GERANYL DIPHOSPHATE 2-C-METHYLTRANSFERASE"/>
    <property type="match status" value="1"/>
</dbReference>
<dbReference type="RefSeq" id="WP_109990956.1">
    <property type="nucleotide sequence ID" value="NZ_CP028160.1"/>
</dbReference>
<dbReference type="Pfam" id="PF13847">
    <property type="entry name" value="Methyltransf_31"/>
    <property type="match status" value="1"/>
</dbReference>
<keyword evidence="2" id="KW-0489">Methyltransferase</keyword>
<accession>A0A2Z3KN95</accession>
<evidence type="ECO:0000313" key="2">
    <source>
        <dbReference type="EMBL" id="AWN65843.1"/>
    </source>
</evidence>
<dbReference type="EMBL" id="CP028160">
    <property type="protein sequence ID" value="AWN65843.1"/>
    <property type="molecule type" value="Genomic_DNA"/>
</dbReference>
<reference evidence="2 3" key="1">
    <citation type="submission" date="2018-03" db="EMBL/GenBank/DDBJ databases">
        <title>Genome sequence of Lactococcus lactis strain 14B4 from almond drupe.</title>
        <authorList>
            <person name="Tran T.D."/>
            <person name="McGarvey J.A."/>
            <person name="Huynh S."/>
            <person name="Parker C.T."/>
        </authorList>
    </citation>
    <scope>NUCLEOTIDE SEQUENCE [LARGE SCALE GENOMIC DNA]</scope>
    <source>
        <strain evidence="2 3">14B4</strain>
    </source>
</reference>
<dbReference type="InterPro" id="IPR050447">
    <property type="entry name" value="Erg6_SMT_methyltransf"/>
</dbReference>
<evidence type="ECO:0000313" key="3">
    <source>
        <dbReference type="Proteomes" id="UP000245919"/>
    </source>
</evidence>
<dbReference type="InterPro" id="IPR029063">
    <property type="entry name" value="SAM-dependent_MTases_sf"/>
</dbReference>
<evidence type="ECO:0000259" key="1">
    <source>
        <dbReference type="Pfam" id="PF13847"/>
    </source>
</evidence>
<gene>
    <name evidence="2" type="ORF">LL14B4_06515</name>
</gene>
<dbReference type="PANTHER" id="PTHR44068">
    <property type="entry name" value="ZGC:194242"/>
    <property type="match status" value="1"/>
</dbReference>
<dbReference type="InterPro" id="IPR025714">
    <property type="entry name" value="Methyltranfer_dom"/>
</dbReference>
<feature type="domain" description="Methyltransferase" evidence="1">
    <location>
        <begin position="43"/>
        <end position="152"/>
    </location>
</feature>
<sequence>MITKENLNKMNYNEQIAIIGETNRPPGGIRTIMDLVKNVYFTPDTKILEIGTSTGFTAVELAKRTNSKITSIDINEESIKIAKDRAKEHGVTDNINFLVADAMNLPFQDEEFDIVFSGNIISYIPDREKALSEYMRVLKDNGVLFATPMYYLHEPNNSLMMKVRNALKMDIKIDYESYWQKFFDNPNLELFLEEKFDFDYISDLKIGKYVEDIQKTNERFLNAQNMDDETIQEFLRLYRENIYLFRDNLSNMGYSELFLRKNKFKFDKELFLASKRIDKIGRKI</sequence>
<dbReference type="CDD" id="cd02440">
    <property type="entry name" value="AdoMet_MTases"/>
    <property type="match status" value="1"/>
</dbReference>
<dbReference type="Gene3D" id="3.40.50.150">
    <property type="entry name" value="Vaccinia Virus protein VP39"/>
    <property type="match status" value="1"/>
</dbReference>
<dbReference type="SUPFAM" id="SSF53335">
    <property type="entry name" value="S-adenosyl-L-methionine-dependent methyltransferases"/>
    <property type="match status" value="1"/>
</dbReference>
<keyword evidence="2" id="KW-0808">Transferase</keyword>
<dbReference type="GO" id="GO:0032259">
    <property type="term" value="P:methylation"/>
    <property type="evidence" value="ECO:0007669"/>
    <property type="project" value="UniProtKB-KW"/>
</dbReference>
<dbReference type="AlphaFoldDB" id="A0A2Z3KN95"/>
<dbReference type="GeneID" id="89633437"/>
<organism evidence="2 3">
    <name type="scientific">Lactococcus lactis subsp. lactis</name>
    <name type="common">Streptococcus lactis</name>
    <dbReference type="NCBI Taxonomy" id="1360"/>
    <lineage>
        <taxon>Bacteria</taxon>
        <taxon>Bacillati</taxon>
        <taxon>Bacillota</taxon>
        <taxon>Bacilli</taxon>
        <taxon>Lactobacillales</taxon>
        <taxon>Streptococcaceae</taxon>
        <taxon>Lactococcus</taxon>
    </lineage>
</organism>
<dbReference type="Proteomes" id="UP000245919">
    <property type="component" value="Chromosome"/>
</dbReference>